<evidence type="ECO:0000256" key="1">
    <source>
        <dbReference type="SAM" id="Coils"/>
    </source>
</evidence>
<proteinExistence type="predicted"/>
<keyword evidence="4" id="KW-1185">Reference proteome</keyword>
<organism evidence="3 4">
    <name type="scientific">Hymenoscyphus albidus</name>
    <dbReference type="NCBI Taxonomy" id="595503"/>
    <lineage>
        <taxon>Eukaryota</taxon>
        <taxon>Fungi</taxon>
        <taxon>Dikarya</taxon>
        <taxon>Ascomycota</taxon>
        <taxon>Pezizomycotina</taxon>
        <taxon>Leotiomycetes</taxon>
        <taxon>Helotiales</taxon>
        <taxon>Helotiaceae</taxon>
        <taxon>Hymenoscyphus</taxon>
    </lineage>
</organism>
<dbReference type="EMBL" id="CAJVRM010000169">
    <property type="protein sequence ID" value="CAG8976244.1"/>
    <property type="molecule type" value="Genomic_DNA"/>
</dbReference>
<evidence type="ECO:0000313" key="3">
    <source>
        <dbReference type="EMBL" id="CAG8976244.1"/>
    </source>
</evidence>
<gene>
    <name evidence="3" type="ORF">HYALB_00009420</name>
</gene>
<feature type="region of interest" description="Disordered" evidence="2">
    <location>
        <begin position="457"/>
        <end position="482"/>
    </location>
</feature>
<protein>
    <submittedName>
        <fullName evidence="3">Uncharacterized protein</fullName>
    </submittedName>
</protein>
<name>A0A9N9Q5U2_9HELO</name>
<accession>A0A9N9Q5U2</accession>
<evidence type="ECO:0000313" key="4">
    <source>
        <dbReference type="Proteomes" id="UP000701801"/>
    </source>
</evidence>
<feature type="region of interest" description="Disordered" evidence="2">
    <location>
        <begin position="529"/>
        <end position="560"/>
    </location>
</feature>
<feature type="coiled-coil region" evidence="1">
    <location>
        <begin position="401"/>
        <end position="439"/>
    </location>
</feature>
<comment type="caution">
    <text evidence="3">The sequence shown here is derived from an EMBL/GenBank/DDBJ whole genome shotgun (WGS) entry which is preliminary data.</text>
</comment>
<dbReference type="OrthoDB" id="10672778at2759"/>
<sequence length="560" mass="65308">MMAKAKVKIARLKRRLPEGEEYKWPKNTGLRMVGPKKDGNIEEENKITRDNPLEPPRLYGFSNASEQSWFLRALAYSHVQERDDWDLMLDPIGFQNRSTRKKWRGFHDARSFKCFVDWHKGPQVTIEWAQKIAIFNAFDDSWDEGHDSVWKRRPWQTWAAVLRPLHHLTKMQQRLTLYLVKGKGLRMRNIFIRGSARVRNCAEKTGEFIREIVTQRWSLPIPWNAMKILESWYYVRQSESQCPVVASATDKIDGFDEEWPEMPEMHHGQQVTRIDHIEDDTDQEWETSHWEVCSNIGDNEVTEASIEPPAKWDFKGEGQEVFVDNSNNLSQPRLKDRLVAEKYSKVGKSCESILNQEDEPMSMSPLRHEQIDKTVGWPQENLQPSVEIESHSPAHVQDKTSSNESELLEDVEEQLELALKRKELELRQKEIDLDREEQAIANMRYIDLRSRTQSLRATLERRSASRSSELSSRSRSRIRKDSPTLSPLVKSFACVNLRTHCHLKPQALNHLALEEKKQVAKQQYEILLKPPKLPQLPESPNRKEVLHSGNTPPPIHKRSA</sequence>
<dbReference type="Proteomes" id="UP000701801">
    <property type="component" value="Unassembled WGS sequence"/>
</dbReference>
<evidence type="ECO:0000256" key="2">
    <source>
        <dbReference type="SAM" id="MobiDB-lite"/>
    </source>
</evidence>
<reference evidence="3" key="1">
    <citation type="submission" date="2021-07" db="EMBL/GenBank/DDBJ databases">
        <authorList>
            <person name="Durling M."/>
        </authorList>
    </citation>
    <scope>NUCLEOTIDE SEQUENCE</scope>
</reference>
<keyword evidence="1" id="KW-0175">Coiled coil</keyword>
<dbReference type="AlphaFoldDB" id="A0A9N9Q5U2"/>